<dbReference type="PANTHER" id="PTHR13360:SF1">
    <property type="entry name" value="ACTIVATING SIGNAL COINTEGRATOR 1 COMPLEX SUBUNIT 1"/>
    <property type="match status" value="1"/>
</dbReference>
<evidence type="ECO:0000313" key="2">
    <source>
        <dbReference type="EMBL" id="KAK1375998.1"/>
    </source>
</evidence>
<evidence type="ECO:0000313" key="3">
    <source>
        <dbReference type="Proteomes" id="UP001237642"/>
    </source>
</evidence>
<dbReference type="InterPro" id="IPR019510">
    <property type="entry name" value="AKAP7-like_phosphoesterase"/>
</dbReference>
<feature type="domain" description="A-kinase anchor protein 7-like phosphoesterase" evidence="1">
    <location>
        <begin position="322"/>
        <end position="491"/>
    </location>
</feature>
<protein>
    <submittedName>
        <fullName evidence="2">Eukaryotic LigT</fullName>
    </submittedName>
</protein>
<name>A0AAD8HZN4_9APIA</name>
<comment type="caution">
    <text evidence="2">The sequence shown here is derived from an EMBL/GenBank/DDBJ whole genome shotgun (WGS) entry which is preliminary data.</text>
</comment>
<organism evidence="2 3">
    <name type="scientific">Heracleum sosnowskyi</name>
    <dbReference type="NCBI Taxonomy" id="360622"/>
    <lineage>
        <taxon>Eukaryota</taxon>
        <taxon>Viridiplantae</taxon>
        <taxon>Streptophyta</taxon>
        <taxon>Embryophyta</taxon>
        <taxon>Tracheophyta</taxon>
        <taxon>Spermatophyta</taxon>
        <taxon>Magnoliopsida</taxon>
        <taxon>eudicotyledons</taxon>
        <taxon>Gunneridae</taxon>
        <taxon>Pentapetalae</taxon>
        <taxon>asterids</taxon>
        <taxon>campanulids</taxon>
        <taxon>Apiales</taxon>
        <taxon>Apiaceae</taxon>
        <taxon>Apioideae</taxon>
        <taxon>apioid superclade</taxon>
        <taxon>Tordylieae</taxon>
        <taxon>Tordyliinae</taxon>
        <taxon>Heracleum</taxon>
    </lineage>
</organism>
<sequence>MILSCRAVIKFDLACKFTNTFLIQKSGPFLQRTCCLFHGFNHSNCKASIYLSDMKTVADRKKSKLAVWRPVSSQASSSEVDKQVGEVQDIMFNSVSENEGAHVEDRAVNEVAAFECTSSSGLKKDDGSELLAEELVPLEQKHSIRIEAAAPLIRFIKEKESSTRKKIEEMGVQIIFPLGKKDEYIIIEGISRECVTTASEKLHILIKEAIKSPALNYTHFVSLPLAIHPQLVEKLFNFQNSILGISNKNEATCLDDDKNEDTTGEESREIQLDSAPVVAVDLNAEKSKRNPNVGIRNILPVGYPPKASKPSKLDEKTTALSALGIDKSIFIKPKTFHLTVLMLKLYNKELVDLAANVLQSLPTKIMHALDGQPVAVRLKGLECMRGSFAKARVLYAPVEVIGGEDRLLRACQVIIDAFTEAGLVLEKDAHQKLKLHATLMNTSHRKRNKMTRRADTFDARGIVEQYGSEEWGEYPIREAHLSRRMLKPSSTHWIKERCSTAQDEEHVF</sequence>
<dbReference type="GO" id="GO:0006307">
    <property type="term" value="P:DNA alkylation repair"/>
    <property type="evidence" value="ECO:0007669"/>
    <property type="project" value="InterPro"/>
</dbReference>
<accession>A0AAD8HZN4</accession>
<dbReference type="Gene3D" id="3.90.1140.10">
    <property type="entry name" value="Cyclic phosphodiesterase"/>
    <property type="match status" value="1"/>
</dbReference>
<keyword evidence="3" id="KW-1185">Reference proteome</keyword>
<gene>
    <name evidence="2" type="ORF">POM88_032191</name>
</gene>
<dbReference type="InterPro" id="IPR023411">
    <property type="entry name" value="RNaseA_AS"/>
</dbReference>
<reference evidence="2" key="2">
    <citation type="submission" date="2023-05" db="EMBL/GenBank/DDBJ databases">
        <authorList>
            <person name="Schelkunov M.I."/>
        </authorList>
    </citation>
    <scope>NUCLEOTIDE SEQUENCE</scope>
    <source>
        <strain evidence="2">Hsosn_3</strain>
        <tissue evidence="2">Leaf</tissue>
    </source>
</reference>
<proteinExistence type="predicted"/>
<dbReference type="GO" id="GO:0005634">
    <property type="term" value="C:nucleus"/>
    <property type="evidence" value="ECO:0007669"/>
    <property type="project" value="TreeGrafter"/>
</dbReference>
<dbReference type="PROSITE" id="PS00127">
    <property type="entry name" value="RNASE_PANCREATIC"/>
    <property type="match status" value="1"/>
</dbReference>
<dbReference type="Proteomes" id="UP001237642">
    <property type="component" value="Unassembled WGS sequence"/>
</dbReference>
<evidence type="ECO:0000259" key="1">
    <source>
        <dbReference type="Pfam" id="PF10469"/>
    </source>
</evidence>
<dbReference type="GO" id="GO:0006355">
    <property type="term" value="P:regulation of DNA-templated transcription"/>
    <property type="evidence" value="ECO:0007669"/>
    <property type="project" value="TreeGrafter"/>
</dbReference>
<dbReference type="EMBL" id="JAUIZM010000007">
    <property type="protein sequence ID" value="KAK1375998.1"/>
    <property type="molecule type" value="Genomic_DNA"/>
</dbReference>
<reference evidence="2" key="1">
    <citation type="submission" date="2023-02" db="EMBL/GenBank/DDBJ databases">
        <title>Genome of toxic invasive species Heracleum sosnowskyi carries increased number of genes despite the absence of recent whole-genome duplications.</title>
        <authorList>
            <person name="Schelkunov M."/>
            <person name="Shtratnikova V."/>
            <person name="Makarenko M."/>
            <person name="Klepikova A."/>
            <person name="Omelchenko D."/>
            <person name="Novikova G."/>
            <person name="Obukhova E."/>
            <person name="Bogdanov V."/>
            <person name="Penin A."/>
            <person name="Logacheva M."/>
        </authorList>
    </citation>
    <scope>NUCLEOTIDE SEQUENCE</scope>
    <source>
        <strain evidence="2">Hsosn_3</strain>
        <tissue evidence="2">Leaf</tissue>
    </source>
</reference>
<dbReference type="InterPro" id="IPR009210">
    <property type="entry name" value="ASCC1"/>
</dbReference>
<dbReference type="Pfam" id="PF10469">
    <property type="entry name" value="AKAP7_NLS"/>
    <property type="match status" value="1"/>
</dbReference>
<dbReference type="PANTHER" id="PTHR13360">
    <property type="entry name" value="ACTIVATING SIGNAL COINTEGRATOR 1 COMPLEX SUBUNIT 1"/>
    <property type="match status" value="1"/>
</dbReference>
<dbReference type="AlphaFoldDB" id="A0AAD8HZN4"/>